<proteinExistence type="predicted"/>
<feature type="transmembrane region" description="Helical" evidence="1">
    <location>
        <begin position="67"/>
        <end position="91"/>
    </location>
</feature>
<sequence length="120" mass="13014">MWYEFEDPLKYFMSSQCLTTIIQWLTPAISLPSVHASSKAIGIFRATWCAIRIKRILLFTISSPTECVLVTDTMMSIALLAAALASIVNVFGTGDQTIMTVGGFGVAASVFASKNILETT</sequence>
<organism evidence="2 3">
    <name type="scientific">Arabis nemorensis</name>
    <dbReference type="NCBI Taxonomy" id="586526"/>
    <lineage>
        <taxon>Eukaryota</taxon>
        <taxon>Viridiplantae</taxon>
        <taxon>Streptophyta</taxon>
        <taxon>Embryophyta</taxon>
        <taxon>Tracheophyta</taxon>
        <taxon>Spermatophyta</taxon>
        <taxon>Magnoliopsida</taxon>
        <taxon>eudicotyledons</taxon>
        <taxon>Gunneridae</taxon>
        <taxon>Pentapetalae</taxon>
        <taxon>rosids</taxon>
        <taxon>malvids</taxon>
        <taxon>Brassicales</taxon>
        <taxon>Brassicaceae</taxon>
        <taxon>Arabideae</taxon>
        <taxon>Arabis</taxon>
    </lineage>
</organism>
<keyword evidence="3" id="KW-1185">Reference proteome</keyword>
<dbReference type="EMBL" id="CABITT030000006">
    <property type="protein sequence ID" value="VVB07182.1"/>
    <property type="molecule type" value="Genomic_DNA"/>
</dbReference>
<comment type="caution">
    <text evidence="2">The sequence shown here is derived from an EMBL/GenBank/DDBJ whole genome shotgun (WGS) entry which is preliminary data.</text>
</comment>
<evidence type="ECO:0000313" key="2">
    <source>
        <dbReference type="EMBL" id="VVB07182.1"/>
    </source>
</evidence>
<keyword evidence="1" id="KW-1133">Transmembrane helix</keyword>
<evidence type="ECO:0000256" key="1">
    <source>
        <dbReference type="SAM" id="Phobius"/>
    </source>
</evidence>
<dbReference type="Proteomes" id="UP000489600">
    <property type="component" value="Unassembled WGS sequence"/>
</dbReference>
<protein>
    <submittedName>
        <fullName evidence="2">Uncharacterized protein</fullName>
    </submittedName>
</protein>
<name>A0A565C0R0_9BRAS</name>
<reference evidence="2" key="1">
    <citation type="submission" date="2019-07" db="EMBL/GenBank/DDBJ databases">
        <authorList>
            <person name="Dittberner H."/>
        </authorList>
    </citation>
    <scope>NUCLEOTIDE SEQUENCE [LARGE SCALE GENOMIC DNA]</scope>
</reference>
<dbReference type="AlphaFoldDB" id="A0A565C0R0"/>
<keyword evidence="1" id="KW-0812">Transmembrane</keyword>
<gene>
    <name evidence="2" type="ORF">ANE_LOCUS17626</name>
</gene>
<evidence type="ECO:0000313" key="3">
    <source>
        <dbReference type="Proteomes" id="UP000489600"/>
    </source>
</evidence>
<keyword evidence="1" id="KW-0472">Membrane</keyword>
<accession>A0A565C0R0</accession>